<feature type="region of interest" description="Disordered" evidence="1">
    <location>
        <begin position="1"/>
        <end position="38"/>
    </location>
</feature>
<accession>A0A8B9BHL6</accession>
<dbReference type="Ensembl" id="ENSABRT00000006343.1">
    <property type="protein sequence ID" value="ENSABRP00000004450.1"/>
    <property type="gene ID" value="ENSABRG00000004110.1"/>
</dbReference>
<keyword evidence="3" id="KW-1185">Reference proteome</keyword>
<dbReference type="Proteomes" id="UP000694426">
    <property type="component" value="Unplaced"/>
</dbReference>
<evidence type="ECO:0000313" key="3">
    <source>
        <dbReference type="Proteomes" id="UP000694426"/>
    </source>
</evidence>
<sequence length="81" mass="8662">MVPKGSSAQATPRRHKASPDAPHLPLPAHSFSKTRGVNRDCCQPSNLQQCNPSPWTRRIPLPPGPKVLASCILSSTANLSP</sequence>
<evidence type="ECO:0000313" key="2">
    <source>
        <dbReference type="Ensembl" id="ENSABRP00000004450.1"/>
    </source>
</evidence>
<feature type="compositionally biased region" description="Polar residues" evidence="1">
    <location>
        <begin position="1"/>
        <end position="10"/>
    </location>
</feature>
<organism evidence="2 3">
    <name type="scientific">Anser brachyrhynchus</name>
    <name type="common">Pink-footed goose</name>
    <dbReference type="NCBI Taxonomy" id="132585"/>
    <lineage>
        <taxon>Eukaryota</taxon>
        <taxon>Metazoa</taxon>
        <taxon>Chordata</taxon>
        <taxon>Craniata</taxon>
        <taxon>Vertebrata</taxon>
        <taxon>Euteleostomi</taxon>
        <taxon>Archelosauria</taxon>
        <taxon>Archosauria</taxon>
        <taxon>Dinosauria</taxon>
        <taxon>Saurischia</taxon>
        <taxon>Theropoda</taxon>
        <taxon>Coelurosauria</taxon>
        <taxon>Aves</taxon>
        <taxon>Neognathae</taxon>
        <taxon>Galloanserae</taxon>
        <taxon>Anseriformes</taxon>
        <taxon>Anatidae</taxon>
        <taxon>Anserinae</taxon>
        <taxon>Anser</taxon>
    </lineage>
</organism>
<reference evidence="2" key="2">
    <citation type="submission" date="2025-09" db="UniProtKB">
        <authorList>
            <consortium name="Ensembl"/>
        </authorList>
    </citation>
    <scope>IDENTIFICATION</scope>
</reference>
<reference evidence="2" key="1">
    <citation type="submission" date="2025-08" db="UniProtKB">
        <authorList>
            <consortium name="Ensembl"/>
        </authorList>
    </citation>
    <scope>IDENTIFICATION</scope>
</reference>
<evidence type="ECO:0000256" key="1">
    <source>
        <dbReference type="SAM" id="MobiDB-lite"/>
    </source>
</evidence>
<proteinExistence type="predicted"/>
<name>A0A8B9BHL6_9AVES</name>
<dbReference type="AlphaFoldDB" id="A0A8B9BHL6"/>
<protein>
    <submittedName>
        <fullName evidence="2">Uncharacterized protein</fullName>
    </submittedName>
</protein>